<dbReference type="Proteomes" id="UP001515500">
    <property type="component" value="Chromosome 19"/>
</dbReference>
<dbReference type="PROSITE" id="PS00027">
    <property type="entry name" value="HOMEOBOX_1"/>
    <property type="match status" value="1"/>
</dbReference>
<dbReference type="RefSeq" id="XP_039146817.1">
    <property type="nucleotide sequence ID" value="XM_039290883.1"/>
</dbReference>
<feature type="domain" description="Homeobox" evidence="13">
    <location>
        <begin position="61"/>
        <end position="121"/>
    </location>
</feature>
<evidence type="ECO:0000259" key="14">
    <source>
        <dbReference type="PROSITE" id="PS50848"/>
    </source>
</evidence>
<keyword evidence="3" id="KW-0805">Transcription regulation</keyword>
<evidence type="ECO:0000256" key="7">
    <source>
        <dbReference type="ARBA" id="ARBA00023163"/>
    </source>
</evidence>
<dbReference type="Gene3D" id="1.10.10.60">
    <property type="entry name" value="Homeodomain-like"/>
    <property type="match status" value="1"/>
</dbReference>
<dbReference type="GO" id="GO:0000981">
    <property type="term" value="F:DNA-binding transcription factor activity, RNA polymerase II-specific"/>
    <property type="evidence" value="ECO:0007669"/>
    <property type="project" value="InterPro"/>
</dbReference>
<dbReference type="FunFam" id="1.10.10.60:FF:000229">
    <property type="entry name" value="Homeobox-leucine zipper protein HDG1"/>
    <property type="match status" value="1"/>
</dbReference>
<keyword evidence="4 11" id="KW-0175">Coiled coil</keyword>
<gene>
    <name evidence="16" type="primary">LOC120284062</name>
</gene>
<evidence type="ECO:0000256" key="8">
    <source>
        <dbReference type="ARBA" id="ARBA00023242"/>
    </source>
</evidence>
<comment type="subcellular location">
    <subcellularLocation>
        <location evidence="1 9 10">Nucleus</location>
    </subcellularLocation>
</comment>
<dbReference type="InterPro" id="IPR023393">
    <property type="entry name" value="START-like_dom_sf"/>
</dbReference>
<feature type="compositionally biased region" description="Polar residues" evidence="12">
    <location>
        <begin position="1"/>
        <end position="19"/>
    </location>
</feature>
<accession>A0AB40D7R3</accession>
<dbReference type="InterPro" id="IPR042160">
    <property type="entry name" value="HD-Zip_IV"/>
</dbReference>
<feature type="domain" description="START" evidence="14">
    <location>
        <begin position="229"/>
        <end position="461"/>
    </location>
</feature>
<dbReference type="SMART" id="SM00389">
    <property type="entry name" value="HOX"/>
    <property type="match status" value="1"/>
</dbReference>
<evidence type="ECO:0000256" key="6">
    <source>
        <dbReference type="ARBA" id="ARBA00023155"/>
    </source>
</evidence>
<comment type="similarity">
    <text evidence="2">Belongs to the HD-ZIP homeobox family. Class IV subfamily.</text>
</comment>
<keyword evidence="6 9" id="KW-0371">Homeobox</keyword>
<feature type="compositionally biased region" description="Basic residues" evidence="12">
    <location>
        <begin position="60"/>
        <end position="72"/>
    </location>
</feature>
<dbReference type="CDD" id="cd08875">
    <property type="entry name" value="START_ArGLABRA2_like"/>
    <property type="match status" value="1"/>
</dbReference>
<evidence type="ECO:0000313" key="16">
    <source>
        <dbReference type="RefSeq" id="XP_039146817.1"/>
    </source>
</evidence>
<dbReference type="PANTHER" id="PTHR45654:SF77">
    <property type="entry name" value="HOMEOBOX-LEUCINE ZIPPER PROTEIN MERISTEM L1"/>
    <property type="match status" value="1"/>
</dbReference>
<dbReference type="PANTHER" id="PTHR45654">
    <property type="entry name" value="HOMEOBOX-LEUCINE ZIPPER PROTEIN MERISTEM L1"/>
    <property type="match status" value="1"/>
</dbReference>
<evidence type="ECO:0000259" key="13">
    <source>
        <dbReference type="PROSITE" id="PS50071"/>
    </source>
</evidence>
<evidence type="ECO:0000256" key="10">
    <source>
        <dbReference type="RuleBase" id="RU000682"/>
    </source>
</evidence>
<feature type="region of interest" description="Disordered" evidence="12">
    <location>
        <begin position="1"/>
        <end position="72"/>
    </location>
</feature>
<dbReference type="Pfam" id="PF00046">
    <property type="entry name" value="Homeodomain"/>
    <property type="match status" value="1"/>
</dbReference>
<feature type="DNA-binding region" description="Homeobox" evidence="9">
    <location>
        <begin position="63"/>
        <end position="122"/>
    </location>
</feature>
<dbReference type="SUPFAM" id="SSF46689">
    <property type="entry name" value="Homeodomain-like"/>
    <property type="match status" value="1"/>
</dbReference>
<evidence type="ECO:0000256" key="11">
    <source>
        <dbReference type="SAM" id="Coils"/>
    </source>
</evidence>
<keyword evidence="5 9" id="KW-0238">DNA-binding</keyword>
<dbReference type="GeneID" id="120284062"/>
<dbReference type="InterPro" id="IPR057993">
    <property type="entry name" value="HD-Zip_IV_C"/>
</dbReference>
<dbReference type="InterPro" id="IPR009057">
    <property type="entry name" value="Homeodomain-like_sf"/>
</dbReference>
<keyword evidence="8 9" id="KW-0539">Nucleus</keyword>
<dbReference type="CDD" id="cd00086">
    <property type="entry name" value="homeodomain"/>
    <property type="match status" value="1"/>
</dbReference>
<feature type="compositionally biased region" description="Acidic residues" evidence="12">
    <location>
        <begin position="23"/>
        <end position="33"/>
    </location>
</feature>
<feature type="coiled-coil region" evidence="11">
    <location>
        <begin position="113"/>
        <end position="140"/>
    </location>
</feature>
<dbReference type="AlphaFoldDB" id="A0AB40D7R3"/>
<evidence type="ECO:0000256" key="2">
    <source>
        <dbReference type="ARBA" id="ARBA00006789"/>
    </source>
</evidence>
<proteinExistence type="inferred from homology"/>
<dbReference type="SMART" id="SM00234">
    <property type="entry name" value="START"/>
    <property type="match status" value="1"/>
</dbReference>
<evidence type="ECO:0000313" key="15">
    <source>
        <dbReference type="Proteomes" id="UP001515500"/>
    </source>
</evidence>
<reference evidence="16" key="1">
    <citation type="submission" date="2025-08" db="UniProtKB">
        <authorList>
            <consortium name="RefSeq"/>
        </authorList>
    </citation>
    <scope>IDENTIFICATION</scope>
</reference>
<keyword evidence="7" id="KW-0804">Transcription</keyword>
<dbReference type="PROSITE" id="PS50071">
    <property type="entry name" value="HOMEOBOX_2"/>
    <property type="match status" value="1"/>
</dbReference>
<dbReference type="Gene3D" id="3.30.530.20">
    <property type="match status" value="1"/>
</dbReference>
<dbReference type="InterPro" id="IPR017970">
    <property type="entry name" value="Homeobox_CS"/>
</dbReference>
<evidence type="ECO:0000256" key="5">
    <source>
        <dbReference type="ARBA" id="ARBA00023125"/>
    </source>
</evidence>
<organism evidence="15 16">
    <name type="scientific">Dioscorea cayennensis subsp. rotundata</name>
    <name type="common">White Guinea yam</name>
    <name type="synonym">Dioscorea rotundata</name>
    <dbReference type="NCBI Taxonomy" id="55577"/>
    <lineage>
        <taxon>Eukaryota</taxon>
        <taxon>Viridiplantae</taxon>
        <taxon>Streptophyta</taxon>
        <taxon>Embryophyta</taxon>
        <taxon>Tracheophyta</taxon>
        <taxon>Spermatophyta</taxon>
        <taxon>Magnoliopsida</taxon>
        <taxon>Liliopsida</taxon>
        <taxon>Dioscoreales</taxon>
        <taxon>Dioscoreaceae</taxon>
        <taxon>Dioscorea</taxon>
    </lineage>
</organism>
<evidence type="ECO:0000256" key="9">
    <source>
        <dbReference type="PROSITE-ProRule" id="PRU00108"/>
    </source>
</evidence>
<protein>
    <submittedName>
        <fullName evidence="16">Homeobox-leucine zipper protein ROC7-like</fullName>
    </submittedName>
</protein>
<dbReference type="InterPro" id="IPR001356">
    <property type="entry name" value="HD"/>
</dbReference>
<dbReference type="GO" id="GO:0005634">
    <property type="term" value="C:nucleus"/>
    <property type="evidence" value="ECO:0007669"/>
    <property type="project" value="UniProtKB-SubCell"/>
</dbReference>
<name>A0AB40D7R3_DIOCR</name>
<evidence type="ECO:0000256" key="1">
    <source>
        <dbReference type="ARBA" id="ARBA00004123"/>
    </source>
</evidence>
<dbReference type="InterPro" id="IPR002913">
    <property type="entry name" value="START_lipid-bd_dom"/>
</dbReference>
<dbReference type="PROSITE" id="PS50848">
    <property type="entry name" value="START"/>
    <property type="match status" value="1"/>
</dbReference>
<dbReference type="GO" id="GO:0003677">
    <property type="term" value="F:DNA binding"/>
    <property type="evidence" value="ECO:0007669"/>
    <property type="project" value="UniProtKB-UniRule"/>
</dbReference>
<evidence type="ECO:0000256" key="12">
    <source>
        <dbReference type="SAM" id="MobiDB-lite"/>
    </source>
</evidence>
<evidence type="ECO:0000256" key="4">
    <source>
        <dbReference type="ARBA" id="ARBA00023054"/>
    </source>
</evidence>
<dbReference type="Pfam" id="PF25797">
    <property type="entry name" value="PDF2_C"/>
    <property type="match status" value="1"/>
</dbReference>
<keyword evidence="15" id="KW-1185">Reference proteome</keyword>
<dbReference type="GO" id="GO:0008289">
    <property type="term" value="F:lipid binding"/>
    <property type="evidence" value="ECO:0007669"/>
    <property type="project" value="InterPro"/>
</dbReference>
<evidence type="ECO:0000256" key="3">
    <source>
        <dbReference type="ARBA" id="ARBA00023015"/>
    </source>
</evidence>
<dbReference type="Pfam" id="PF01852">
    <property type="entry name" value="START"/>
    <property type="match status" value="1"/>
</dbReference>
<sequence>MLQNGDHGQNVSDVSQGSHQEMEDTDILDTDENELQKLLEDELEEDSEFGSSTGEQNPRRVARRKKFHRHTQRQIHEMEALFRECPHPDDKQRKELSRALGLELLQVKFWFQNKRTQIKAQNERQENSHLREESVRLSSESTMMREALRQGLCINCGGCLAMGEWASEGNDLRAENAKLKGEIERISAIVAKYVGKQPMNSHQHSPPVIPCLGTGLGVYNVGLELVEGIGIEKQVIIELAVASMDEVIGMAQLGEPLWMSRIDWPLDTLNEGIYNQSFLKGLGMKLTGLKTEATRQTVVVPMKAVNIIEMLMDANRWMAFFPSIVSRGATLDVYSRGAADNFNGALQVMSAMFQMATPLVPSREGLFVRYCKQHAEKTWAVVDVSLDGLRTNPSLTWRRRPSGCLIQEISESFSKVTWVEHMEVDDTDVAEIYKPLVNSGLAFGAQRWALALKRQCHRITSVNNDAPVNQIGVLTSVVMRKNLMKLSERMVRIFANGVSSATSDQWSLVAGTGANNGVRATTQKRQNQRGSPPGIIVNATTSVWLQVPTRRLFEFLHSETSRCQWDILTKNGVIEEVSQVADGGSHENCISLLHVKNESLQSSVMVLQESSMDASGAYVIYAPLDDAAMGMVLDNGDPDLVELLPSGFAILPDGLVGVLNEWNTAASLLTVSFQILLHAAPSERIPVSSISAINNLIAGIVDRIKSAVSS</sequence>
<dbReference type="SUPFAM" id="SSF55961">
    <property type="entry name" value="Bet v1-like"/>
    <property type="match status" value="2"/>
</dbReference>